<evidence type="ECO:0000259" key="3">
    <source>
        <dbReference type="Pfam" id="PF11761"/>
    </source>
</evidence>
<dbReference type="InterPro" id="IPR021744">
    <property type="entry name" value="CbiG_N"/>
</dbReference>
<keyword evidence="5" id="KW-1185">Reference proteome</keyword>
<dbReference type="InterPro" id="IPR002750">
    <property type="entry name" value="CobE/GbiG_C"/>
</dbReference>
<proteinExistence type="predicted"/>
<protein>
    <submittedName>
        <fullName evidence="4">Cobalt-precorrin 5A hydrolase</fullName>
    </submittedName>
</protein>
<evidence type="ECO:0000313" key="5">
    <source>
        <dbReference type="Proteomes" id="UP000184038"/>
    </source>
</evidence>
<evidence type="ECO:0000259" key="2">
    <source>
        <dbReference type="Pfam" id="PF11760"/>
    </source>
</evidence>
<feature type="domain" description="Cobalamin biosynthesis central region" evidence="3">
    <location>
        <begin position="139"/>
        <end position="241"/>
    </location>
</feature>
<dbReference type="Pfam" id="PF01890">
    <property type="entry name" value="CbiG_C"/>
    <property type="match status" value="1"/>
</dbReference>
<dbReference type="InterPro" id="IPR036518">
    <property type="entry name" value="CobE/GbiG_C_sf"/>
</dbReference>
<dbReference type="PANTHER" id="PTHR37477">
    <property type="entry name" value="COBALT-PRECORRIN-5A HYDROLASE"/>
    <property type="match status" value="1"/>
</dbReference>
<dbReference type="RefSeq" id="WP_073283257.1">
    <property type="nucleotide sequence ID" value="NZ_FRCP01000006.1"/>
</dbReference>
<dbReference type="OrthoDB" id="9781023at2"/>
<organism evidence="4 5">
    <name type="scientific">Anaerosporobacter mobilis DSM 15930</name>
    <dbReference type="NCBI Taxonomy" id="1120996"/>
    <lineage>
        <taxon>Bacteria</taxon>
        <taxon>Bacillati</taxon>
        <taxon>Bacillota</taxon>
        <taxon>Clostridia</taxon>
        <taxon>Lachnospirales</taxon>
        <taxon>Lachnospiraceae</taxon>
        <taxon>Anaerosporobacter</taxon>
    </lineage>
</organism>
<dbReference type="InterPro" id="IPR021745">
    <property type="entry name" value="CbiG_mid"/>
</dbReference>
<dbReference type="AlphaFoldDB" id="A0A1M7G4H1"/>
<feature type="domain" description="Cobalamin synthesis G N-terminal" evidence="2">
    <location>
        <begin position="54"/>
        <end position="134"/>
    </location>
</feature>
<dbReference type="PANTHER" id="PTHR37477:SF1">
    <property type="entry name" value="COBALT-PRECORRIN-5A HYDROLASE"/>
    <property type="match status" value="1"/>
</dbReference>
<sequence length="370" mass="40611">MRYVMFSFTSKAATLSSHLHSHIINQNNSCTSYTTVKSELPPHLIKLNIPLKEQVKEVFHNVDAIIFISACAIAVRSIAPYLESKTTDPAVIVIDELGQYAISLLSGHIGGGNELTKYVAGFIGATPIISTATDLNNLFAVDVFATKNNMYMDNMTLAKQVSSELLNHKEVGVNTDFPINSQLPKQLVLVSDNPQAQLQTELPIQSQNRLSMRTPNEYPLGISITLDEHSSPFDRTLHLIPRIITLGIGCKKDTPMEVIESRVQHTLAEHHISIHAVKQVASIDLKVNEIGLLDFCQKYDLPFIVHSAKELSSLTGDFTPSSFVKSVTGIDNVCERAALYLEPTGTILIRKTAANGVTIAAVICPYDVVF</sequence>
<accession>A0A1M7G4H1</accession>
<dbReference type="Pfam" id="PF11761">
    <property type="entry name" value="CbiG_mid"/>
    <property type="match status" value="1"/>
</dbReference>
<dbReference type="GO" id="GO:0009236">
    <property type="term" value="P:cobalamin biosynthetic process"/>
    <property type="evidence" value="ECO:0007669"/>
    <property type="project" value="InterPro"/>
</dbReference>
<gene>
    <name evidence="4" type="ORF">SAMN02746066_00818</name>
</gene>
<evidence type="ECO:0000259" key="1">
    <source>
        <dbReference type="Pfam" id="PF01890"/>
    </source>
</evidence>
<reference evidence="4 5" key="1">
    <citation type="submission" date="2016-11" db="EMBL/GenBank/DDBJ databases">
        <authorList>
            <person name="Jaros S."/>
            <person name="Januszkiewicz K."/>
            <person name="Wedrychowicz H."/>
        </authorList>
    </citation>
    <scope>NUCLEOTIDE SEQUENCE [LARGE SCALE GENOMIC DNA]</scope>
    <source>
        <strain evidence="4 5">DSM 15930</strain>
    </source>
</reference>
<dbReference type="InterPro" id="IPR038029">
    <property type="entry name" value="GbiG_N_sf"/>
</dbReference>
<feature type="domain" description="CobE/GbiG C-terminal" evidence="1">
    <location>
        <begin position="244"/>
        <end position="361"/>
    </location>
</feature>
<dbReference type="EMBL" id="FRCP01000006">
    <property type="protein sequence ID" value="SHM11045.1"/>
    <property type="molecule type" value="Genomic_DNA"/>
</dbReference>
<keyword evidence="4" id="KW-0378">Hydrolase</keyword>
<evidence type="ECO:0000313" key="4">
    <source>
        <dbReference type="EMBL" id="SHM11045.1"/>
    </source>
</evidence>
<dbReference type="Pfam" id="PF11760">
    <property type="entry name" value="CbiG_N"/>
    <property type="match status" value="1"/>
</dbReference>
<dbReference type="SUPFAM" id="SSF159664">
    <property type="entry name" value="CobE/GbiG C-terminal domain-like"/>
    <property type="match status" value="1"/>
</dbReference>
<dbReference type="Proteomes" id="UP000184038">
    <property type="component" value="Unassembled WGS sequence"/>
</dbReference>
<dbReference type="SUPFAM" id="SSF159672">
    <property type="entry name" value="CbiG N-terminal domain-like"/>
    <property type="match status" value="1"/>
</dbReference>
<name>A0A1M7G4H1_9FIRM</name>
<dbReference type="Gene3D" id="3.30.420.180">
    <property type="entry name" value="CobE/GbiG C-terminal domain"/>
    <property type="match status" value="1"/>
</dbReference>
<dbReference type="InterPro" id="IPR052553">
    <property type="entry name" value="CbiG_hydrolase"/>
</dbReference>
<dbReference type="Gene3D" id="3.40.50.11220">
    <property type="match status" value="1"/>
</dbReference>
<dbReference type="STRING" id="1120996.SAMN02746066_00818"/>
<dbReference type="GO" id="GO:0016787">
    <property type="term" value="F:hydrolase activity"/>
    <property type="evidence" value="ECO:0007669"/>
    <property type="project" value="UniProtKB-KW"/>
</dbReference>